<protein>
    <submittedName>
        <fullName evidence="5">NADP-dependent 3-hydroxy acid dehydrogenase YdfG</fullName>
    </submittedName>
</protein>
<evidence type="ECO:0000256" key="2">
    <source>
        <dbReference type="ARBA" id="ARBA00023002"/>
    </source>
</evidence>
<dbReference type="InterPro" id="IPR002347">
    <property type="entry name" value="SDR_fam"/>
</dbReference>
<gene>
    <name evidence="5" type="ORF">SAMN05192543_104119</name>
</gene>
<evidence type="ECO:0000259" key="4">
    <source>
        <dbReference type="SMART" id="SM00822"/>
    </source>
</evidence>
<dbReference type="InterPro" id="IPR036291">
    <property type="entry name" value="NAD(P)-bd_dom_sf"/>
</dbReference>
<dbReference type="PRINTS" id="PR00080">
    <property type="entry name" value="SDRFAMILY"/>
</dbReference>
<reference evidence="5 6" key="1">
    <citation type="submission" date="2016-10" db="EMBL/GenBank/DDBJ databases">
        <authorList>
            <person name="de Groot N.N."/>
        </authorList>
    </citation>
    <scope>NUCLEOTIDE SEQUENCE [LARGE SCALE GENOMIC DNA]</scope>
    <source>
        <strain evidence="5 6">LMG 23650</strain>
    </source>
</reference>
<dbReference type="EMBL" id="FOQU01000004">
    <property type="protein sequence ID" value="SFI75801.1"/>
    <property type="molecule type" value="Genomic_DNA"/>
</dbReference>
<dbReference type="Pfam" id="PF00106">
    <property type="entry name" value="adh_short"/>
    <property type="match status" value="1"/>
</dbReference>
<dbReference type="OrthoDB" id="9789083at2"/>
<dbReference type="NCBIfam" id="NF004824">
    <property type="entry name" value="PRK06180.1"/>
    <property type="match status" value="1"/>
</dbReference>
<name>A0A1I3KTC9_9BURK</name>
<evidence type="ECO:0000313" key="5">
    <source>
        <dbReference type="EMBL" id="SFI75801.1"/>
    </source>
</evidence>
<dbReference type="NCBIfam" id="NF006114">
    <property type="entry name" value="PRK08263.1"/>
    <property type="match status" value="1"/>
</dbReference>
<dbReference type="InterPro" id="IPR057326">
    <property type="entry name" value="KR_dom"/>
</dbReference>
<dbReference type="Gene3D" id="3.40.50.720">
    <property type="entry name" value="NAD(P)-binding Rossmann-like Domain"/>
    <property type="match status" value="1"/>
</dbReference>
<dbReference type="SMART" id="SM00822">
    <property type="entry name" value="PKS_KR"/>
    <property type="match status" value="1"/>
</dbReference>
<dbReference type="Proteomes" id="UP000199548">
    <property type="component" value="Unassembled WGS sequence"/>
</dbReference>
<organism evidence="5 6">
    <name type="scientific">Paraburkholderia megapolitana</name>
    <dbReference type="NCBI Taxonomy" id="420953"/>
    <lineage>
        <taxon>Bacteria</taxon>
        <taxon>Pseudomonadati</taxon>
        <taxon>Pseudomonadota</taxon>
        <taxon>Betaproteobacteria</taxon>
        <taxon>Burkholderiales</taxon>
        <taxon>Burkholderiaceae</taxon>
        <taxon>Paraburkholderia</taxon>
    </lineage>
</organism>
<feature type="domain" description="Ketoreductase" evidence="4">
    <location>
        <begin position="6"/>
        <end position="182"/>
    </location>
</feature>
<dbReference type="SUPFAM" id="SSF51735">
    <property type="entry name" value="NAD(P)-binding Rossmann-fold domains"/>
    <property type="match status" value="1"/>
</dbReference>
<proteinExistence type="inferred from homology"/>
<evidence type="ECO:0000256" key="3">
    <source>
        <dbReference type="RuleBase" id="RU000363"/>
    </source>
</evidence>
<keyword evidence="6" id="KW-1185">Reference proteome</keyword>
<evidence type="ECO:0000313" key="6">
    <source>
        <dbReference type="Proteomes" id="UP000199548"/>
    </source>
</evidence>
<comment type="similarity">
    <text evidence="1 3">Belongs to the short-chain dehydrogenases/reductases (SDR) family.</text>
</comment>
<keyword evidence="2" id="KW-0560">Oxidoreductase</keyword>
<dbReference type="STRING" id="420953.SAMN05192543_104119"/>
<dbReference type="GO" id="GO:0016491">
    <property type="term" value="F:oxidoreductase activity"/>
    <property type="evidence" value="ECO:0007669"/>
    <property type="project" value="UniProtKB-KW"/>
</dbReference>
<dbReference type="AlphaFoldDB" id="A0A1I3KTC9"/>
<sequence length="284" mass="30250">MIKKNAVWLITGCSKGLGRALALEALKAGYRVVMSARDVSTLADIVKEYGEAAAAVELDVTRVDQVRAAVAAAEARFGAIDVLVNNAGYGYLAAIEEGEDDDVREMFETNVFGTWNMIKAALPGMRERGRGHVVNISSVGGLTTFPAVGFYHMAKFAVEGLSETLAKEIAPFGLGVTAVEPGAFRTDFRGGSLKQSKTRLPAYAETAGKARDNVSAAHGAQQGDPVLGSKAIIAAVESDRPPMHLVIGGDALDLIRKKLADLNHDLDTWETVTRSTSFKEPEKT</sequence>
<dbReference type="InterPro" id="IPR051911">
    <property type="entry name" value="SDR_oxidoreductase"/>
</dbReference>
<evidence type="ECO:0000256" key="1">
    <source>
        <dbReference type="ARBA" id="ARBA00006484"/>
    </source>
</evidence>
<accession>A0A1I3KTC9</accession>
<dbReference type="RefSeq" id="WP_091012809.1">
    <property type="nucleotide sequence ID" value="NZ_CP041743.1"/>
</dbReference>
<dbReference type="PANTHER" id="PTHR43976:SF16">
    <property type="entry name" value="SHORT-CHAIN DEHYDROGENASE_REDUCTASE FAMILY PROTEIN"/>
    <property type="match status" value="1"/>
</dbReference>
<dbReference type="PRINTS" id="PR00081">
    <property type="entry name" value="GDHRDH"/>
</dbReference>
<dbReference type="CDD" id="cd05374">
    <property type="entry name" value="17beta-HSD-like_SDR_c"/>
    <property type="match status" value="1"/>
</dbReference>
<dbReference type="PANTHER" id="PTHR43976">
    <property type="entry name" value="SHORT CHAIN DEHYDROGENASE"/>
    <property type="match status" value="1"/>
</dbReference>